<sequence length="139" mass="15868">MANFNNQTNDGVNNSSFFEKARNFNISDTNFTNVHNVVHGDYHQHLHVPVPKTVWDQYDEVPRGRICFHEKLNELPVDRMIHFESSGEIPTRSERGPRTRRIVSLASVVATSSQPEERFLCVSYVGQGAREVAYSCRCA</sequence>
<proteinExistence type="predicted"/>
<dbReference type="EMBL" id="JBAHYK010002561">
    <property type="protein sequence ID" value="KAL0564831.1"/>
    <property type="molecule type" value="Genomic_DNA"/>
</dbReference>
<accession>A0ABR3EPU3</accession>
<organism evidence="1 2">
    <name type="scientific">Marasmius crinis-equi</name>
    <dbReference type="NCBI Taxonomy" id="585013"/>
    <lineage>
        <taxon>Eukaryota</taxon>
        <taxon>Fungi</taxon>
        <taxon>Dikarya</taxon>
        <taxon>Basidiomycota</taxon>
        <taxon>Agaricomycotina</taxon>
        <taxon>Agaricomycetes</taxon>
        <taxon>Agaricomycetidae</taxon>
        <taxon>Agaricales</taxon>
        <taxon>Marasmiineae</taxon>
        <taxon>Marasmiaceae</taxon>
        <taxon>Marasmius</taxon>
    </lineage>
</organism>
<evidence type="ECO:0000313" key="2">
    <source>
        <dbReference type="Proteomes" id="UP001465976"/>
    </source>
</evidence>
<protein>
    <submittedName>
        <fullName evidence="1">Uncharacterized protein</fullName>
    </submittedName>
</protein>
<name>A0ABR3EPU3_9AGAR</name>
<keyword evidence="2" id="KW-1185">Reference proteome</keyword>
<gene>
    <name evidence="1" type="ORF">V5O48_017206</name>
</gene>
<dbReference type="Proteomes" id="UP001465976">
    <property type="component" value="Unassembled WGS sequence"/>
</dbReference>
<reference evidence="1 2" key="1">
    <citation type="submission" date="2024-02" db="EMBL/GenBank/DDBJ databases">
        <title>A draft genome for the cacao thread blight pathogen Marasmius crinis-equi.</title>
        <authorList>
            <person name="Cohen S.P."/>
            <person name="Baruah I.K."/>
            <person name="Amoako-Attah I."/>
            <person name="Bukari Y."/>
            <person name="Meinhardt L.W."/>
            <person name="Bailey B.A."/>
        </authorList>
    </citation>
    <scope>NUCLEOTIDE SEQUENCE [LARGE SCALE GENOMIC DNA]</scope>
    <source>
        <strain evidence="1 2">GH-76</strain>
    </source>
</reference>
<evidence type="ECO:0000313" key="1">
    <source>
        <dbReference type="EMBL" id="KAL0564831.1"/>
    </source>
</evidence>
<comment type="caution">
    <text evidence="1">The sequence shown here is derived from an EMBL/GenBank/DDBJ whole genome shotgun (WGS) entry which is preliminary data.</text>
</comment>